<evidence type="ECO:0000256" key="1">
    <source>
        <dbReference type="ARBA" id="ARBA00022553"/>
    </source>
</evidence>
<dbReference type="Proteomes" id="UP000198649">
    <property type="component" value="Unassembled WGS sequence"/>
</dbReference>
<dbReference type="RefSeq" id="WP_091111294.1">
    <property type="nucleotide sequence ID" value="NZ_BKAF01000019.1"/>
</dbReference>
<dbReference type="InterPro" id="IPR011006">
    <property type="entry name" value="CheY-like_superfamily"/>
</dbReference>
<feature type="modified residue" description="4-aspartylphosphate" evidence="2">
    <location>
        <position position="58"/>
    </location>
</feature>
<feature type="domain" description="Response regulatory" evidence="3">
    <location>
        <begin position="6"/>
        <end position="123"/>
    </location>
</feature>
<gene>
    <name evidence="4" type="ORF">SAMN05216561_10421</name>
</gene>
<reference evidence="4 5" key="1">
    <citation type="submission" date="2016-10" db="EMBL/GenBank/DDBJ databases">
        <authorList>
            <person name="de Groot N.N."/>
        </authorList>
    </citation>
    <scope>NUCLEOTIDE SEQUENCE [LARGE SCALE GENOMIC DNA]</scope>
    <source>
        <strain evidence="4 5">CGMCC 1.11156</strain>
    </source>
</reference>
<accession>A0A1I3ER56</accession>
<dbReference type="InterPro" id="IPR001789">
    <property type="entry name" value="Sig_transdc_resp-reg_receiver"/>
</dbReference>
<dbReference type="PANTHER" id="PTHR44591">
    <property type="entry name" value="STRESS RESPONSE REGULATOR PROTEIN 1"/>
    <property type="match status" value="1"/>
</dbReference>
<keyword evidence="5" id="KW-1185">Reference proteome</keyword>
<sequence>MTKNLNVLVVDDSDDLRDLICMVIDRHPGGWKVVATAADGRQAIDVARASQPDVVLLDISMPVMDGMQALPLIREAAPEALVVMLSGYPVATAGQGALNAGAHGYLEKSDLVKTLIPRLERILNAPSLVRR</sequence>
<dbReference type="GO" id="GO:0000160">
    <property type="term" value="P:phosphorelay signal transduction system"/>
    <property type="evidence" value="ECO:0007669"/>
    <property type="project" value="InterPro"/>
</dbReference>
<evidence type="ECO:0000313" key="4">
    <source>
        <dbReference type="EMBL" id="SFI01432.1"/>
    </source>
</evidence>
<organism evidence="4 5">
    <name type="scientific">Nocardioides psychrotolerans</name>
    <dbReference type="NCBI Taxonomy" id="1005945"/>
    <lineage>
        <taxon>Bacteria</taxon>
        <taxon>Bacillati</taxon>
        <taxon>Actinomycetota</taxon>
        <taxon>Actinomycetes</taxon>
        <taxon>Propionibacteriales</taxon>
        <taxon>Nocardioidaceae</taxon>
        <taxon>Nocardioides</taxon>
    </lineage>
</organism>
<evidence type="ECO:0000259" key="3">
    <source>
        <dbReference type="PROSITE" id="PS50110"/>
    </source>
</evidence>
<dbReference type="Gene3D" id="3.40.50.2300">
    <property type="match status" value="1"/>
</dbReference>
<dbReference type="SUPFAM" id="SSF52172">
    <property type="entry name" value="CheY-like"/>
    <property type="match status" value="1"/>
</dbReference>
<name>A0A1I3ER56_9ACTN</name>
<dbReference type="PANTHER" id="PTHR44591:SF3">
    <property type="entry name" value="RESPONSE REGULATORY DOMAIN-CONTAINING PROTEIN"/>
    <property type="match status" value="1"/>
</dbReference>
<dbReference type="PROSITE" id="PS50110">
    <property type="entry name" value="RESPONSE_REGULATORY"/>
    <property type="match status" value="1"/>
</dbReference>
<evidence type="ECO:0000256" key="2">
    <source>
        <dbReference type="PROSITE-ProRule" id="PRU00169"/>
    </source>
</evidence>
<evidence type="ECO:0000313" key="5">
    <source>
        <dbReference type="Proteomes" id="UP000198649"/>
    </source>
</evidence>
<dbReference type="EMBL" id="FOQG01000004">
    <property type="protein sequence ID" value="SFI01432.1"/>
    <property type="molecule type" value="Genomic_DNA"/>
</dbReference>
<dbReference type="Pfam" id="PF00072">
    <property type="entry name" value="Response_reg"/>
    <property type="match status" value="1"/>
</dbReference>
<dbReference type="OrthoDB" id="9800897at2"/>
<keyword evidence="1 2" id="KW-0597">Phosphoprotein</keyword>
<proteinExistence type="predicted"/>
<dbReference type="STRING" id="1005945.SAMN05216561_10421"/>
<dbReference type="InterPro" id="IPR050595">
    <property type="entry name" value="Bact_response_regulator"/>
</dbReference>
<protein>
    <submittedName>
        <fullName evidence="4">Two-component system, chemotaxis family, response regulator CheB/two-component system, NarL family, nitrate/nitrite response regulator NarL</fullName>
    </submittedName>
</protein>
<dbReference type="SMART" id="SM00448">
    <property type="entry name" value="REC"/>
    <property type="match status" value="1"/>
</dbReference>
<dbReference type="AlphaFoldDB" id="A0A1I3ER56"/>